<organism evidence="2 3">
    <name type="scientific">Archangium minus</name>
    <dbReference type="NCBI Taxonomy" id="83450"/>
    <lineage>
        <taxon>Bacteria</taxon>
        <taxon>Pseudomonadati</taxon>
        <taxon>Myxococcota</taxon>
        <taxon>Myxococcia</taxon>
        <taxon>Myxococcales</taxon>
        <taxon>Cystobacterineae</taxon>
        <taxon>Archangiaceae</taxon>
        <taxon>Archangium</taxon>
    </lineage>
</organism>
<evidence type="ECO:0000313" key="2">
    <source>
        <dbReference type="EMBL" id="WNG47728.1"/>
    </source>
</evidence>
<dbReference type="Gene3D" id="2.160.10.10">
    <property type="entry name" value="Hexapeptide repeat proteins"/>
    <property type="match status" value="1"/>
</dbReference>
<sequence>MSKSLLSATLAILSLLAAVPTSARAEDKAGKADKDERPTCTISVKKGDLFAQGKDLIVEGKDAVRDAVAIDGDVVVRAGTSVNDVVSLRGKVTVESGARVAGDVSAIGGDVHIHKGATIAGDVSAIGGQIQADEGASIAGDKNELSLNINGENLFRNLVGHIFSGKGTTHCQVRLSEN</sequence>
<dbReference type="SUPFAM" id="SSF51161">
    <property type="entry name" value="Trimeric LpxA-like enzymes"/>
    <property type="match status" value="1"/>
</dbReference>
<dbReference type="RefSeq" id="WP_395804397.1">
    <property type="nucleotide sequence ID" value="NZ_CP043494.1"/>
</dbReference>
<keyword evidence="1" id="KW-0732">Signal</keyword>
<protein>
    <submittedName>
        <fullName evidence="2">Polymer-forming cytoskeletal protein</fullName>
    </submittedName>
</protein>
<proteinExistence type="predicted"/>
<dbReference type="Proteomes" id="UP001611383">
    <property type="component" value="Chromosome"/>
</dbReference>
<keyword evidence="3" id="KW-1185">Reference proteome</keyword>
<name>A0ABY9WX68_9BACT</name>
<accession>A0ABY9WX68</accession>
<feature type="signal peptide" evidence="1">
    <location>
        <begin position="1"/>
        <end position="25"/>
    </location>
</feature>
<evidence type="ECO:0000256" key="1">
    <source>
        <dbReference type="SAM" id="SignalP"/>
    </source>
</evidence>
<gene>
    <name evidence="2" type="ORF">F0U60_29070</name>
</gene>
<dbReference type="InterPro" id="IPR011004">
    <property type="entry name" value="Trimer_LpxA-like_sf"/>
</dbReference>
<feature type="chain" id="PRO_5046134381" evidence="1">
    <location>
        <begin position="26"/>
        <end position="178"/>
    </location>
</feature>
<dbReference type="EMBL" id="CP043494">
    <property type="protein sequence ID" value="WNG47728.1"/>
    <property type="molecule type" value="Genomic_DNA"/>
</dbReference>
<evidence type="ECO:0000313" key="3">
    <source>
        <dbReference type="Proteomes" id="UP001611383"/>
    </source>
</evidence>
<reference evidence="2 3" key="1">
    <citation type="submission" date="2019-08" db="EMBL/GenBank/DDBJ databases">
        <title>Archangium and Cystobacter genomes.</title>
        <authorList>
            <person name="Chen I.-C.K."/>
            <person name="Wielgoss S."/>
        </authorList>
    </citation>
    <scope>NUCLEOTIDE SEQUENCE [LARGE SCALE GENOMIC DNA]</scope>
    <source>
        <strain evidence="2 3">Cbm 6</strain>
    </source>
</reference>